<evidence type="ECO:0000313" key="3">
    <source>
        <dbReference type="EMBL" id="TPX38499.1"/>
    </source>
</evidence>
<dbReference type="AlphaFoldDB" id="A0A507CGY4"/>
<feature type="region of interest" description="Disordered" evidence="1">
    <location>
        <begin position="267"/>
        <end position="324"/>
    </location>
</feature>
<name>A0A507CGY4_9FUNG</name>
<comment type="caution">
    <text evidence="3">The sequence shown here is derived from an EMBL/GenBank/DDBJ whole genome shotgun (WGS) entry which is preliminary data.</text>
</comment>
<dbReference type="VEuPathDB" id="FungiDB:SeMB42_g06705"/>
<proteinExistence type="predicted"/>
<protein>
    <submittedName>
        <fullName evidence="3">Uncharacterized protein</fullName>
    </submittedName>
</protein>
<dbReference type="EMBL" id="QEAN01000396">
    <property type="protein sequence ID" value="TPX38499.1"/>
    <property type="molecule type" value="Genomic_DNA"/>
</dbReference>
<evidence type="ECO:0000256" key="2">
    <source>
        <dbReference type="SAM" id="SignalP"/>
    </source>
</evidence>
<accession>A0A507CGY4</accession>
<feature type="chain" id="PRO_5021412947" evidence="2">
    <location>
        <begin position="20"/>
        <end position="324"/>
    </location>
</feature>
<keyword evidence="4" id="KW-1185">Reference proteome</keyword>
<dbReference type="Proteomes" id="UP000317494">
    <property type="component" value="Unassembled WGS sequence"/>
</dbReference>
<keyword evidence="2" id="KW-0732">Signal</keyword>
<reference evidence="3 4" key="1">
    <citation type="journal article" date="2019" name="Sci. Rep.">
        <title>Comparative genomics of chytrid fungi reveal insights into the obligate biotrophic and pathogenic lifestyle of Synchytrium endobioticum.</title>
        <authorList>
            <person name="van de Vossenberg B.T.L.H."/>
            <person name="Warris S."/>
            <person name="Nguyen H.D.T."/>
            <person name="van Gent-Pelzer M.P.E."/>
            <person name="Joly D.L."/>
            <person name="van de Geest H.C."/>
            <person name="Bonants P.J.M."/>
            <person name="Smith D.S."/>
            <person name="Levesque C.A."/>
            <person name="van der Lee T.A.J."/>
        </authorList>
    </citation>
    <scope>NUCLEOTIDE SEQUENCE [LARGE SCALE GENOMIC DNA]</scope>
    <source>
        <strain evidence="3 4">MB42</strain>
    </source>
</reference>
<gene>
    <name evidence="3" type="ORF">SeMB42_g06705</name>
</gene>
<evidence type="ECO:0000313" key="4">
    <source>
        <dbReference type="Proteomes" id="UP000317494"/>
    </source>
</evidence>
<evidence type="ECO:0000256" key="1">
    <source>
        <dbReference type="SAM" id="MobiDB-lite"/>
    </source>
</evidence>
<feature type="signal peptide" evidence="2">
    <location>
        <begin position="1"/>
        <end position="19"/>
    </location>
</feature>
<sequence length="324" mass="36042">MHRRLILAAATLLAALVLAIIIVQDGANGACASSVCASGAVLKSSLFLSLRGLQFHPEWCNTPDDQKTPRATTVSLFHPQPRIFIYYNQPVMSHIINSSDPFLKFRLLLVVTIASGVLTAPTPMDPERQDWSYEHVSGHNPNSVETSDVELRHEESIKWPSVDVFYEQNVQARIEGPSVDVFVKPNDVFHKQNVPDCIGAATHAASRNKPNSGWPSDNEFYEQGAQGSIECPPYNIPYQLDSPQSVSSLVHPNLHLFSSTRTIWTPPNQRASAARHERRPLDRVPASPQHLTASQGRDVPPASRNRDGGSRPTAHMPPFRRWHY</sequence>
<organism evidence="3 4">
    <name type="scientific">Synchytrium endobioticum</name>
    <dbReference type="NCBI Taxonomy" id="286115"/>
    <lineage>
        <taxon>Eukaryota</taxon>
        <taxon>Fungi</taxon>
        <taxon>Fungi incertae sedis</taxon>
        <taxon>Chytridiomycota</taxon>
        <taxon>Chytridiomycota incertae sedis</taxon>
        <taxon>Chytridiomycetes</taxon>
        <taxon>Synchytriales</taxon>
        <taxon>Synchytriaceae</taxon>
        <taxon>Synchytrium</taxon>
    </lineage>
</organism>